<feature type="transmembrane region" description="Helical" evidence="1">
    <location>
        <begin position="137"/>
        <end position="159"/>
    </location>
</feature>
<dbReference type="EMBL" id="JACIGY010000002">
    <property type="protein sequence ID" value="MBB4411554.1"/>
    <property type="molecule type" value="Genomic_DNA"/>
</dbReference>
<comment type="caution">
    <text evidence="3">The sequence shown here is derived from an EMBL/GenBank/DDBJ whole genome shotgun (WGS) entry which is preliminary data.</text>
</comment>
<keyword evidence="1" id="KW-0472">Membrane</keyword>
<dbReference type="EMBL" id="JACIHM010000002">
    <property type="protein sequence ID" value="MBB4446245.1"/>
    <property type="molecule type" value="Genomic_DNA"/>
</dbReference>
<proteinExistence type="predicted"/>
<evidence type="ECO:0000313" key="4">
    <source>
        <dbReference type="EMBL" id="MBB4446245.1"/>
    </source>
</evidence>
<accession>A0A7W6TDM4</accession>
<evidence type="ECO:0000313" key="3">
    <source>
        <dbReference type="EMBL" id="MBB4411554.1"/>
    </source>
</evidence>
<name>A0A7W6TDM4_9HYPH</name>
<evidence type="ECO:0000313" key="2">
    <source>
        <dbReference type="EMBL" id="MBB4348318.1"/>
    </source>
</evidence>
<dbReference type="Proteomes" id="UP000524535">
    <property type="component" value="Unassembled WGS sequence"/>
</dbReference>
<dbReference type="EMBL" id="JACIGW010000002">
    <property type="protein sequence ID" value="MBB4348318.1"/>
    <property type="molecule type" value="Genomic_DNA"/>
</dbReference>
<feature type="transmembrane region" description="Helical" evidence="1">
    <location>
        <begin position="293"/>
        <end position="312"/>
    </location>
</feature>
<evidence type="ECO:0000313" key="6">
    <source>
        <dbReference type="Proteomes" id="UP000524535"/>
    </source>
</evidence>
<keyword evidence="6" id="KW-1185">Reference proteome</keyword>
<dbReference type="AlphaFoldDB" id="A0A7W6TDM4"/>
<sequence length="365" mass="40631">MSIPEIALPRRPLSLKSSAVSLPRGFFWFVPVIMVLAGFIIWWQGPGLWRDYQISRNPVVLQDGDIRNGKCTTRKGVMTECEAKLAYSYQGRAYETETHFFFVDMHSGDYMTELVIAADRPELATLTLGLEKLWNRAISFAVLGGLMVLLSGAMVFLAIRVWRVRGQICRPAELTLIPVAVTAAKKSRKRLFVTYVDKLAPGMTKRTAYTLFGRDEEPLFLTDPQGNPVGAAVRHGKTALPVMIDAGLQRIDLTAEERETALASIRAAEADANEIEPQAAPKKKLQWMQGFKTLLVGIILVVVAALGYWAWYVTTSPTQFDQIGMEINNVMPGPLNEWGCGQLQKRFGDDRAPRGCSAADHLSWK</sequence>
<evidence type="ECO:0000313" key="7">
    <source>
        <dbReference type="Proteomes" id="UP000576087"/>
    </source>
</evidence>
<dbReference type="Proteomes" id="UP000576087">
    <property type="component" value="Unassembled WGS sequence"/>
</dbReference>
<organism evidence="3 6">
    <name type="scientific">Aliirhizobium cellulosilyticum</name>
    <dbReference type="NCBI Taxonomy" id="393664"/>
    <lineage>
        <taxon>Bacteria</taxon>
        <taxon>Pseudomonadati</taxon>
        <taxon>Pseudomonadota</taxon>
        <taxon>Alphaproteobacteria</taxon>
        <taxon>Hyphomicrobiales</taxon>
        <taxon>Rhizobiaceae</taxon>
        <taxon>Aliirhizobium</taxon>
    </lineage>
</organism>
<keyword evidence="1" id="KW-1133">Transmembrane helix</keyword>
<protein>
    <submittedName>
        <fullName evidence="3">Uncharacterized protein</fullName>
    </submittedName>
</protein>
<reference evidence="5 6" key="1">
    <citation type="submission" date="2020-08" db="EMBL/GenBank/DDBJ databases">
        <title>Genomic Encyclopedia of Type Strains, Phase IV (KMG-V): Genome sequencing to study the core and pangenomes of soil and plant-associated prokaryotes.</title>
        <authorList>
            <person name="Whitman W."/>
        </authorList>
    </citation>
    <scope>NUCLEOTIDE SEQUENCE [LARGE SCALE GENOMIC DNA]</scope>
    <source>
        <strain evidence="3 6">SEMIA 444</strain>
        <strain evidence="2 5">SEMIA 448</strain>
        <strain evidence="4 7">SEMIA 452</strain>
    </source>
</reference>
<dbReference type="Proteomes" id="UP000520770">
    <property type="component" value="Unassembled WGS sequence"/>
</dbReference>
<feature type="transmembrane region" description="Helical" evidence="1">
    <location>
        <begin position="21"/>
        <end position="43"/>
    </location>
</feature>
<keyword evidence="1" id="KW-0812">Transmembrane</keyword>
<evidence type="ECO:0000313" key="5">
    <source>
        <dbReference type="Proteomes" id="UP000520770"/>
    </source>
</evidence>
<gene>
    <name evidence="3" type="ORF">GGE31_002059</name>
    <name evidence="2" type="ORF">GGE33_002060</name>
    <name evidence="4" type="ORF">GGE35_002061</name>
</gene>
<evidence type="ECO:0000256" key="1">
    <source>
        <dbReference type="SAM" id="Phobius"/>
    </source>
</evidence>
<dbReference type="RefSeq" id="WP_210303620.1">
    <property type="nucleotide sequence ID" value="NZ_JACIGW010000002.1"/>
</dbReference>